<sequence>MYQKKSNLQNLIIITIDCIVLVLSLGIANYIRHQKFFRGLNNPSDMKVLIFVFLVVFLVINLYKNFYRQMLLRGPFQELLEVIKMNLVTLAGASFALYLTRIIDEYSRTVLILFVIIDVVLMFIVHQIYKRYLPVFYRMSGTARQLLLVAPGAMASQLIAEIRSIRDCSYAIKGIVILDGAEGGELDGVPVVGVRKDLVDYCLAASLDEVIISADRETEESLREEMENIAAMGLTIHLQIPVLELKEAPQRMLSQFGRLHMITYANKVAPFGQLMLKRLLDILGALVGMAILAVLTVILTPVIKLDSPGPVFFAQKRVGRNGRIFKMYKFRSMYIDAEERKKELMAKNEMNGLMFKMEDDPRITRVGKFLRRTSLDEFPQFINILKGDMSLVGTRPPTLDEFEQYKTYHKKRLSFRPGLTGMWQVSGRSDITDFEEIVRLDVEYINNWSVSLDIKILIKTVLAVFAESGAR</sequence>
<keyword evidence="5 7" id="KW-1133">Transmembrane helix</keyword>
<evidence type="ECO:0000259" key="8">
    <source>
        <dbReference type="Pfam" id="PF02397"/>
    </source>
</evidence>
<accession>A0A9D1YRD2</accession>
<dbReference type="NCBIfam" id="TIGR03025">
    <property type="entry name" value="EPS_sugtrans"/>
    <property type="match status" value="1"/>
</dbReference>
<keyword evidence="6 7" id="KW-0472">Membrane</keyword>
<dbReference type="EMBL" id="DXDD01000156">
    <property type="protein sequence ID" value="HIY61529.1"/>
    <property type="molecule type" value="Genomic_DNA"/>
</dbReference>
<dbReference type="PANTHER" id="PTHR30576">
    <property type="entry name" value="COLANIC BIOSYNTHESIS UDP-GLUCOSE LIPID CARRIER TRANSFERASE"/>
    <property type="match status" value="1"/>
</dbReference>
<comment type="caution">
    <text evidence="9">The sequence shown here is derived from an EMBL/GenBank/DDBJ whole genome shotgun (WGS) entry which is preliminary data.</text>
</comment>
<evidence type="ECO:0000256" key="2">
    <source>
        <dbReference type="ARBA" id="ARBA00006464"/>
    </source>
</evidence>
<evidence type="ECO:0000313" key="9">
    <source>
        <dbReference type="EMBL" id="HIY61529.1"/>
    </source>
</evidence>
<keyword evidence="4 7" id="KW-0812">Transmembrane</keyword>
<dbReference type="Gene3D" id="3.40.50.720">
    <property type="entry name" value="NAD(P)-binding Rossmann-like Domain"/>
    <property type="match status" value="1"/>
</dbReference>
<evidence type="ECO:0000313" key="10">
    <source>
        <dbReference type="Proteomes" id="UP000824007"/>
    </source>
</evidence>
<gene>
    <name evidence="9" type="ORF">H9831_12765</name>
</gene>
<evidence type="ECO:0000256" key="3">
    <source>
        <dbReference type="ARBA" id="ARBA00022679"/>
    </source>
</evidence>
<evidence type="ECO:0000256" key="4">
    <source>
        <dbReference type="ARBA" id="ARBA00022692"/>
    </source>
</evidence>
<dbReference type="Proteomes" id="UP000824007">
    <property type="component" value="Unassembled WGS sequence"/>
</dbReference>
<feature type="transmembrane region" description="Helical" evidence="7">
    <location>
        <begin position="83"/>
        <end position="103"/>
    </location>
</feature>
<feature type="transmembrane region" description="Helical" evidence="7">
    <location>
        <begin position="282"/>
        <end position="303"/>
    </location>
</feature>
<dbReference type="InterPro" id="IPR017475">
    <property type="entry name" value="EPS_sugar_tfrase"/>
</dbReference>
<comment type="subcellular location">
    <subcellularLocation>
        <location evidence="1">Membrane</location>
        <topology evidence="1">Multi-pass membrane protein</topology>
    </subcellularLocation>
</comment>
<dbReference type="Pfam" id="PF02397">
    <property type="entry name" value="Bac_transf"/>
    <property type="match status" value="1"/>
</dbReference>
<protein>
    <submittedName>
        <fullName evidence="9">Sugar transferase</fullName>
    </submittedName>
</protein>
<dbReference type="InterPro" id="IPR003362">
    <property type="entry name" value="Bact_transf"/>
</dbReference>
<name>A0A9D1YRD2_9FIRM</name>
<evidence type="ECO:0000256" key="1">
    <source>
        <dbReference type="ARBA" id="ARBA00004141"/>
    </source>
</evidence>
<organism evidence="9 10">
    <name type="scientific">Candidatus Eisenbergiella pullistercoris</name>
    <dbReference type="NCBI Taxonomy" id="2838555"/>
    <lineage>
        <taxon>Bacteria</taxon>
        <taxon>Bacillati</taxon>
        <taxon>Bacillota</taxon>
        <taxon>Clostridia</taxon>
        <taxon>Lachnospirales</taxon>
        <taxon>Lachnospiraceae</taxon>
        <taxon>Eisenbergiella</taxon>
    </lineage>
</organism>
<keyword evidence="3 9" id="KW-0808">Transferase</keyword>
<reference evidence="9" key="1">
    <citation type="journal article" date="2021" name="PeerJ">
        <title>Extensive microbial diversity within the chicken gut microbiome revealed by metagenomics and culture.</title>
        <authorList>
            <person name="Gilroy R."/>
            <person name="Ravi A."/>
            <person name="Getino M."/>
            <person name="Pursley I."/>
            <person name="Horton D.L."/>
            <person name="Alikhan N.F."/>
            <person name="Baker D."/>
            <person name="Gharbi K."/>
            <person name="Hall N."/>
            <person name="Watson M."/>
            <person name="Adriaenssens E.M."/>
            <person name="Foster-Nyarko E."/>
            <person name="Jarju S."/>
            <person name="Secka A."/>
            <person name="Antonio M."/>
            <person name="Oren A."/>
            <person name="Chaudhuri R.R."/>
            <person name="La Ragione R."/>
            <person name="Hildebrand F."/>
            <person name="Pallen M.J."/>
        </authorList>
    </citation>
    <scope>NUCLEOTIDE SEQUENCE</scope>
    <source>
        <strain evidence="9">ChiSxjej3B15-24422</strain>
    </source>
</reference>
<feature type="transmembrane region" description="Helical" evidence="7">
    <location>
        <begin position="109"/>
        <end position="129"/>
    </location>
</feature>
<evidence type="ECO:0000256" key="7">
    <source>
        <dbReference type="SAM" id="Phobius"/>
    </source>
</evidence>
<dbReference type="PANTHER" id="PTHR30576:SF10">
    <property type="entry name" value="SLL5057 PROTEIN"/>
    <property type="match status" value="1"/>
</dbReference>
<comment type="similarity">
    <text evidence="2">Belongs to the bacterial sugar transferase family.</text>
</comment>
<evidence type="ECO:0000256" key="6">
    <source>
        <dbReference type="ARBA" id="ARBA00023136"/>
    </source>
</evidence>
<dbReference type="GO" id="GO:0016780">
    <property type="term" value="F:phosphotransferase activity, for other substituted phosphate groups"/>
    <property type="evidence" value="ECO:0007669"/>
    <property type="project" value="TreeGrafter"/>
</dbReference>
<evidence type="ECO:0000256" key="5">
    <source>
        <dbReference type="ARBA" id="ARBA00022989"/>
    </source>
</evidence>
<dbReference type="Pfam" id="PF13727">
    <property type="entry name" value="CoA_binding_3"/>
    <property type="match status" value="1"/>
</dbReference>
<feature type="transmembrane region" description="Helical" evidence="7">
    <location>
        <begin position="46"/>
        <end position="63"/>
    </location>
</feature>
<feature type="transmembrane region" description="Helical" evidence="7">
    <location>
        <begin position="12"/>
        <end position="31"/>
    </location>
</feature>
<dbReference type="AlphaFoldDB" id="A0A9D1YRD2"/>
<proteinExistence type="inferred from homology"/>
<reference evidence="9" key="2">
    <citation type="submission" date="2021-04" db="EMBL/GenBank/DDBJ databases">
        <authorList>
            <person name="Gilroy R."/>
        </authorList>
    </citation>
    <scope>NUCLEOTIDE SEQUENCE</scope>
    <source>
        <strain evidence="9">ChiSxjej3B15-24422</strain>
    </source>
</reference>
<feature type="domain" description="Bacterial sugar transferase" evidence="8">
    <location>
        <begin position="277"/>
        <end position="465"/>
    </location>
</feature>
<dbReference type="GO" id="GO:0016020">
    <property type="term" value="C:membrane"/>
    <property type="evidence" value="ECO:0007669"/>
    <property type="project" value="UniProtKB-SubCell"/>
</dbReference>